<dbReference type="Proteomes" id="UP000716291">
    <property type="component" value="Unassembled WGS sequence"/>
</dbReference>
<accession>A0A9P6WSL7</accession>
<name>A0A9P6WSL7_RHIOR</name>
<evidence type="ECO:0000313" key="1">
    <source>
        <dbReference type="EMBL" id="KAG1274357.1"/>
    </source>
</evidence>
<dbReference type="EMBL" id="JAANQT010011441">
    <property type="protein sequence ID" value="KAG1274357.1"/>
    <property type="molecule type" value="Genomic_DNA"/>
</dbReference>
<sequence>MRREDRQLPAHHAGLELYGQAVSAQRRNPERQVALSGPQAAALTLSSVAQPMPAPAFVQHGRGYTGPSAGHGLAT</sequence>
<evidence type="ECO:0000313" key="2">
    <source>
        <dbReference type="Proteomes" id="UP000716291"/>
    </source>
</evidence>
<protein>
    <submittedName>
        <fullName evidence="1">Uncharacterized protein</fullName>
    </submittedName>
</protein>
<reference evidence="1" key="1">
    <citation type="journal article" date="2020" name="Microb. Genom.">
        <title>Genetic diversity of clinical and environmental Mucorales isolates obtained from an investigation of mucormycosis cases among solid organ transplant recipients.</title>
        <authorList>
            <person name="Nguyen M.H."/>
            <person name="Kaul D."/>
            <person name="Muto C."/>
            <person name="Cheng S.J."/>
            <person name="Richter R.A."/>
            <person name="Bruno V.M."/>
            <person name="Liu G."/>
            <person name="Beyhan S."/>
            <person name="Sundermann A.J."/>
            <person name="Mounaud S."/>
            <person name="Pasculle A.W."/>
            <person name="Nierman W.C."/>
            <person name="Driscoll E."/>
            <person name="Cumbie R."/>
            <person name="Clancy C.J."/>
            <person name="Dupont C.L."/>
        </authorList>
    </citation>
    <scope>NUCLEOTIDE SEQUENCE</scope>
    <source>
        <strain evidence="1">GL11</strain>
    </source>
</reference>
<keyword evidence="2" id="KW-1185">Reference proteome</keyword>
<organism evidence="1 2">
    <name type="scientific">Rhizopus oryzae</name>
    <name type="common">Mucormycosis agent</name>
    <name type="synonym">Rhizopus arrhizus var. delemar</name>
    <dbReference type="NCBI Taxonomy" id="64495"/>
    <lineage>
        <taxon>Eukaryota</taxon>
        <taxon>Fungi</taxon>
        <taxon>Fungi incertae sedis</taxon>
        <taxon>Mucoromycota</taxon>
        <taxon>Mucoromycotina</taxon>
        <taxon>Mucoromycetes</taxon>
        <taxon>Mucorales</taxon>
        <taxon>Mucorineae</taxon>
        <taxon>Rhizopodaceae</taxon>
        <taxon>Rhizopus</taxon>
    </lineage>
</organism>
<gene>
    <name evidence="1" type="ORF">G6F64_015149</name>
</gene>
<comment type="caution">
    <text evidence="1">The sequence shown here is derived from an EMBL/GenBank/DDBJ whole genome shotgun (WGS) entry which is preliminary data.</text>
</comment>
<dbReference type="AlphaFoldDB" id="A0A9P6WSL7"/>
<proteinExistence type="predicted"/>